<dbReference type="PANTHER" id="PTHR48022:SF2">
    <property type="entry name" value="PLASTIDIC GLUCOSE TRANSPORTER 4"/>
    <property type="match status" value="1"/>
</dbReference>
<evidence type="ECO:0000256" key="1">
    <source>
        <dbReference type="ARBA" id="ARBA00004141"/>
    </source>
</evidence>
<sequence>YAPTLFTQAGLLSTTSFFLASSVSGILMVLVILCSQWFQDTRTCGVQQIGGSAICALAMLIIGAIYLSHSNSAEPGRTTFIYIFVVGFVSTWAIVTRIVCNATKTRAAVSSLSQCANWVLNCMVAFSTLLFLNRSSWGPYFLFDGCSLLDAAVCFVFQPKTKGLTLKAIDSGLDDLRRSSLH</sequence>
<organism evidence="6 7">
    <name type="scientific">Armillaria novae-zelandiae</name>
    <dbReference type="NCBI Taxonomy" id="153914"/>
    <lineage>
        <taxon>Eukaryota</taxon>
        <taxon>Fungi</taxon>
        <taxon>Dikarya</taxon>
        <taxon>Basidiomycota</taxon>
        <taxon>Agaricomycotina</taxon>
        <taxon>Agaricomycetes</taxon>
        <taxon>Agaricomycetidae</taxon>
        <taxon>Agaricales</taxon>
        <taxon>Marasmiineae</taxon>
        <taxon>Physalacriaceae</taxon>
        <taxon>Armillaria</taxon>
    </lineage>
</organism>
<feature type="transmembrane region" description="Helical" evidence="5">
    <location>
        <begin position="80"/>
        <end position="100"/>
    </location>
</feature>
<dbReference type="InterPro" id="IPR036259">
    <property type="entry name" value="MFS_trans_sf"/>
</dbReference>
<evidence type="ECO:0000256" key="4">
    <source>
        <dbReference type="ARBA" id="ARBA00023136"/>
    </source>
</evidence>
<proteinExistence type="predicted"/>
<name>A0AA39NZX0_9AGAR</name>
<dbReference type="Proteomes" id="UP001175227">
    <property type="component" value="Unassembled WGS sequence"/>
</dbReference>
<dbReference type="GO" id="GO:0005351">
    <property type="term" value="F:carbohydrate:proton symporter activity"/>
    <property type="evidence" value="ECO:0007669"/>
    <property type="project" value="TreeGrafter"/>
</dbReference>
<dbReference type="AlphaFoldDB" id="A0AA39NZX0"/>
<evidence type="ECO:0000256" key="5">
    <source>
        <dbReference type="SAM" id="Phobius"/>
    </source>
</evidence>
<keyword evidence="2 5" id="KW-0812">Transmembrane</keyword>
<feature type="transmembrane region" description="Helical" evidence="5">
    <location>
        <begin position="17"/>
        <end position="38"/>
    </location>
</feature>
<accession>A0AA39NZX0</accession>
<dbReference type="SUPFAM" id="SSF103473">
    <property type="entry name" value="MFS general substrate transporter"/>
    <property type="match status" value="1"/>
</dbReference>
<dbReference type="PANTHER" id="PTHR48022">
    <property type="entry name" value="PLASTIDIC GLUCOSE TRANSPORTER 4"/>
    <property type="match status" value="1"/>
</dbReference>
<keyword evidence="7" id="KW-1185">Reference proteome</keyword>
<dbReference type="GO" id="GO:0016020">
    <property type="term" value="C:membrane"/>
    <property type="evidence" value="ECO:0007669"/>
    <property type="project" value="UniProtKB-SubCell"/>
</dbReference>
<comment type="subcellular location">
    <subcellularLocation>
        <location evidence="1">Membrane</location>
        <topology evidence="1">Multi-pass membrane protein</topology>
    </subcellularLocation>
</comment>
<evidence type="ECO:0000256" key="3">
    <source>
        <dbReference type="ARBA" id="ARBA00022989"/>
    </source>
</evidence>
<comment type="caution">
    <text evidence="6">The sequence shown here is derived from an EMBL/GenBank/DDBJ whole genome shotgun (WGS) entry which is preliminary data.</text>
</comment>
<keyword evidence="3 5" id="KW-1133">Transmembrane helix</keyword>
<keyword evidence="4 5" id="KW-0472">Membrane</keyword>
<protein>
    <submittedName>
        <fullName evidence="6">General substrate transporter</fullName>
    </submittedName>
</protein>
<feature type="transmembrane region" description="Helical" evidence="5">
    <location>
        <begin position="50"/>
        <end position="68"/>
    </location>
</feature>
<dbReference type="Pfam" id="PF00083">
    <property type="entry name" value="Sugar_tr"/>
    <property type="match status" value="1"/>
</dbReference>
<dbReference type="Gene3D" id="1.20.1250.20">
    <property type="entry name" value="MFS general substrate transporter like domains"/>
    <property type="match status" value="1"/>
</dbReference>
<dbReference type="InterPro" id="IPR005828">
    <property type="entry name" value="MFS_sugar_transport-like"/>
</dbReference>
<reference evidence="6" key="1">
    <citation type="submission" date="2023-06" db="EMBL/GenBank/DDBJ databases">
        <authorList>
            <consortium name="Lawrence Berkeley National Laboratory"/>
            <person name="Ahrendt S."/>
            <person name="Sahu N."/>
            <person name="Indic B."/>
            <person name="Wong-Bajracharya J."/>
            <person name="Merenyi Z."/>
            <person name="Ke H.-M."/>
            <person name="Monk M."/>
            <person name="Kocsube S."/>
            <person name="Drula E."/>
            <person name="Lipzen A."/>
            <person name="Balint B."/>
            <person name="Henrissat B."/>
            <person name="Andreopoulos B."/>
            <person name="Martin F.M."/>
            <person name="Harder C.B."/>
            <person name="Rigling D."/>
            <person name="Ford K.L."/>
            <person name="Foster G.D."/>
            <person name="Pangilinan J."/>
            <person name="Papanicolaou A."/>
            <person name="Barry K."/>
            <person name="LaButti K."/>
            <person name="Viragh M."/>
            <person name="Koriabine M."/>
            <person name="Yan M."/>
            <person name="Riley R."/>
            <person name="Champramary S."/>
            <person name="Plett K.L."/>
            <person name="Tsai I.J."/>
            <person name="Slot J."/>
            <person name="Sipos G."/>
            <person name="Plett J."/>
            <person name="Nagy L.G."/>
            <person name="Grigoriev I.V."/>
        </authorList>
    </citation>
    <scope>NUCLEOTIDE SEQUENCE</scope>
    <source>
        <strain evidence="6">ICMP 16352</strain>
    </source>
</reference>
<dbReference type="EMBL" id="JAUEPR010000025">
    <property type="protein sequence ID" value="KAK0474970.1"/>
    <property type="molecule type" value="Genomic_DNA"/>
</dbReference>
<dbReference type="InterPro" id="IPR050360">
    <property type="entry name" value="MFS_Sugar_Transporters"/>
</dbReference>
<evidence type="ECO:0000256" key="2">
    <source>
        <dbReference type="ARBA" id="ARBA00022692"/>
    </source>
</evidence>
<gene>
    <name evidence="6" type="ORF">IW261DRAFT_1341121</name>
</gene>
<feature type="non-terminal residue" evidence="6">
    <location>
        <position position="1"/>
    </location>
</feature>
<evidence type="ECO:0000313" key="6">
    <source>
        <dbReference type="EMBL" id="KAK0474970.1"/>
    </source>
</evidence>
<evidence type="ECO:0000313" key="7">
    <source>
        <dbReference type="Proteomes" id="UP001175227"/>
    </source>
</evidence>